<dbReference type="InterPro" id="IPR014001">
    <property type="entry name" value="Helicase_ATP-bd"/>
</dbReference>
<feature type="short sequence motif" description="Q motif" evidence="8">
    <location>
        <begin position="24"/>
        <end position="52"/>
    </location>
</feature>
<keyword evidence="2 9" id="KW-0378">Hydrolase</keyword>
<keyword evidence="5 10" id="KW-0694">RNA-binding</keyword>
<protein>
    <recommendedName>
        <fullName evidence="10">ATP-dependent RNA helicase</fullName>
        <ecNumber evidence="10">3.6.4.13</ecNumber>
    </recommendedName>
</protein>
<keyword evidence="4 9" id="KW-0067">ATP-binding</keyword>
<dbReference type="PANTHER" id="PTHR24031">
    <property type="entry name" value="RNA HELICASE"/>
    <property type="match status" value="1"/>
</dbReference>
<dbReference type="InterPro" id="IPR025313">
    <property type="entry name" value="SPB4-like_CTE"/>
</dbReference>
<dbReference type="InterPro" id="IPR027417">
    <property type="entry name" value="P-loop_NTPase"/>
</dbReference>
<comment type="function">
    <text evidence="10">RNA helicase.</text>
</comment>
<dbReference type="InterPro" id="IPR014014">
    <property type="entry name" value="RNA_helicase_DEAD_Q_motif"/>
</dbReference>
<comment type="caution">
    <text evidence="14">The sequence shown here is derived from an EMBL/GenBank/DDBJ whole genome shotgun (WGS) entry which is preliminary data.</text>
</comment>
<feature type="domain" description="Helicase ATP-binding" evidence="11">
    <location>
        <begin position="55"/>
        <end position="236"/>
    </location>
</feature>
<organism evidence="14 15">
    <name type="scientific">Caerostris darwini</name>
    <dbReference type="NCBI Taxonomy" id="1538125"/>
    <lineage>
        <taxon>Eukaryota</taxon>
        <taxon>Metazoa</taxon>
        <taxon>Ecdysozoa</taxon>
        <taxon>Arthropoda</taxon>
        <taxon>Chelicerata</taxon>
        <taxon>Arachnida</taxon>
        <taxon>Araneae</taxon>
        <taxon>Araneomorphae</taxon>
        <taxon>Entelegynae</taxon>
        <taxon>Araneoidea</taxon>
        <taxon>Araneidae</taxon>
        <taxon>Caerostris</taxon>
    </lineage>
</organism>
<reference evidence="14 15" key="1">
    <citation type="submission" date="2021-06" db="EMBL/GenBank/DDBJ databases">
        <title>Caerostris darwini draft genome.</title>
        <authorList>
            <person name="Kono N."/>
            <person name="Arakawa K."/>
        </authorList>
    </citation>
    <scope>NUCLEOTIDE SEQUENCE [LARGE SCALE GENOMIC DNA]</scope>
</reference>
<evidence type="ECO:0000256" key="7">
    <source>
        <dbReference type="ARBA" id="ARBA00047984"/>
    </source>
</evidence>
<evidence type="ECO:0000256" key="2">
    <source>
        <dbReference type="ARBA" id="ARBA00022801"/>
    </source>
</evidence>
<dbReference type="GO" id="GO:0005524">
    <property type="term" value="F:ATP binding"/>
    <property type="evidence" value="ECO:0007669"/>
    <property type="project" value="UniProtKB-UniRule"/>
</dbReference>
<dbReference type="Pfam" id="PF13959">
    <property type="entry name" value="CTE_SPB4"/>
    <property type="match status" value="1"/>
</dbReference>
<accession>A0AAV4WL60</accession>
<dbReference type="PROSITE" id="PS51194">
    <property type="entry name" value="HELICASE_CTER"/>
    <property type="match status" value="1"/>
</dbReference>
<dbReference type="GO" id="GO:0016787">
    <property type="term" value="F:hydrolase activity"/>
    <property type="evidence" value="ECO:0007669"/>
    <property type="project" value="UniProtKB-KW"/>
</dbReference>
<keyword evidence="1 9" id="KW-0547">Nucleotide-binding</keyword>
<dbReference type="SMART" id="SM01178">
    <property type="entry name" value="DUF4217"/>
    <property type="match status" value="1"/>
</dbReference>
<dbReference type="Pfam" id="PF00270">
    <property type="entry name" value="DEAD"/>
    <property type="match status" value="1"/>
</dbReference>
<keyword evidence="15" id="KW-1185">Reference proteome</keyword>
<dbReference type="CDD" id="cd18787">
    <property type="entry name" value="SF2_C_DEAD"/>
    <property type="match status" value="1"/>
</dbReference>
<keyword evidence="3 9" id="KW-0347">Helicase</keyword>
<dbReference type="SMART" id="SM00490">
    <property type="entry name" value="HELICc"/>
    <property type="match status" value="1"/>
</dbReference>
<gene>
    <name evidence="14" type="primary">ddx55</name>
    <name evidence="14" type="ORF">CDAR_488551</name>
</gene>
<evidence type="ECO:0000259" key="12">
    <source>
        <dbReference type="PROSITE" id="PS51194"/>
    </source>
</evidence>
<evidence type="ECO:0000313" key="14">
    <source>
        <dbReference type="EMBL" id="GIY82574.1"/>
    </source>
</evidence>
<evidence type="ECO:0000313" key="15">
    <source>
        <dbReference type="Proteomes" id="UP001054837"/>
    </source>
</evidence>
<dbReference type="PROSITE" id="PS51192">
    <property type="entry name" value="HELICASE_ATP_BIND_1"/>
    <property type="match status" value="1"/>
</dbReference>
<evidence type="ECO:0000256" key="10">
    <source>
        <dbReference type="RuleBase" id="RU365068"/>
    </source>
</evidence>
<evidence type="ECO:0000256" key="9">
    <source>
        <dbReference type="RuleBase" id="RU000492"/>
    </source>
</evidence>
<evidence type="ECO:0000256" key="3">
    <source>
        <dbReference type="ARBA" id="ARBA00022806"/>
    </source>
</evidence>
<evidence type="ECO:0000256" key="4">
    <source>
        <dbReference type="ARBA" id="ARBA00022840"/>
    </source>
</evidence>
<comment type="catalytic activity">
    <reaction evidence="7 10">
        <text>ATP + H2O = ADP + phosphate + H(+)</text>
        <dbReference type="Rhea" id="RHEA:13065"/>
        <dbReference type="ChEBI" id="CHEBI:15377"/>
        <dbReference type="ChEBI" id="CHEBI:15378"/>
        <dbReference type="ChEBI" id="CHEBI:30616"/>
        <dbReference type="ChEBI" id="CHEBI:43474"/>
        <dbReference type="ChEBI" id="CHEBI:456216"/>
        <dbReference type="EC" id="3.6.4.13"/>
    </reaction>
</comment>
<dbReference type="Proteomes" id="UP001054837">
    <property type="component" value="Unassembled WGS sequence"/>
</dbReference>
<evidence type="ECO:0000259" key="11">
    <source>
        <dbReference type="PROSITE" id="PS51192"/>
    </source>
</evidence>
<evidence type="ECO:0000256" key="5">
    <source>
        <dbReference type="ARBA" id="ARBA00022884"/>
    </source>
</evidence>
<dbReference type="FunFam" id="3.40.50.300:FF:001022">
    <property type="entry name" value="RNA helicase"/>
    <property type="match status" value="1"/>
</dbReference>
<evidence type="ECO:0000259" key="13">
    <source>
        <dbReference type="PROSITE" id="PS51195"/>
    </source>
</evidence>
<dbReference type="SUPFAM" id="SSF52540">
    <property type="entry name" value="P-loop containing nucleoside triphosphate hydrolases"/>
    <property type="match status" value="2"/>
</dbReference>
<feature type="domain" description="Helicase C-terminal" evidence="12">
    <location>
        <begin position="264"/>
        <end position="415"/>
    </location>
</feature>
<proteinExistence type="inferred from homology"/>
<dbReference type="EMBL" id="BPLQ01014725">
    <property type="protein sequence ID" value="GIY82574.1"/>
    <property type="molecule type" value="Genomic_DNA"/>
</dbReference>
<dbReference type="InterPro" id="IPR000629">
    <property type="entry name" value="RNA-helicase_DEAD-box_CS"/>
</dbReference>
<dbReference type="InterPro" id="IPR001650">
    <property type="entry name" value="Helicase_C-like"/>
</dbReference>
<comment type="domain">
    <text evidence="10">The Q motif is unique to and characteristic of the DEAD box family of RNA helicases and controls ATP binding and hydrolysis.</text>
</comment>
<comment type="similarity">
    <text evidence="6">Belongs to the DEAD box helicase family. DDX55/SPB4 subfamily.</text>
</comment>
<evidence type="ECO:0000256" key="6">
    <source>
        <dbReference type="ARBA" id="ARBA00038002"/>
    </source>
</evidence>
<dbReference type="GO" id="GO:0003723">
    <property type="term" value="F:RNA binding"/>
    <property type="evidence" value="ECO:0007669"/>
    <property type="project" value="UniProtKB-UniRule"/>
</dbReference>
<dbReference type="CDD" id="cd17960">
    <property type="entry name" value="DEADc_DDX55"/>
    <property type="match status" value="1"/>
</dbReference>
<dbReference type="Pfam" id="PF00271">
    <property type="entry name" value="Helicase_C"/>
    <property type="match status" value="1"/>
</dbReference>
<dbReference type="PROSITE" id="PS00039">
    <property type="entry name" value="DEAD_ATP_HELICASE"/>
    <property type="match status" value="1"/>
</dbReference>
<feature type="domain" description="DEAD-box RNA helicase Q" evidence="13">
    <location>
        <begin position="24"/>
        <end position="52"/>
    </location>
</feature>
<dbReference type="AlphaFoldDB" id="A0AAV4WL60"/>
<dbReference type="EC" id="3.6.4.13" evidence="10"/>
<dbReference type="Gene3D" id="3.40.50.300">
    <property type="entry name" value="P-loop containing nucleotide triphosphate hydrolases"/>
    <property type="match status" value="2"/>
</dbReference>
<evidence type="ECO:0000256" key="1">
    <source>
        <dbReference type="ARBA" id="ARBA00022741"/>
    </source>
</evidence>
<sequence length="594" mass="67938">MEQKAEQERICVGVKYLKSEMDVKTWNDLDLSPGVLTTIQELGFESLTPVQATCIPIFLSKKDVAVEAVTGSGKTLAFLIPIFEILLKYAPFRKLDVGAIIISPTRELAAQTAEIVDMFLKHIPEFTSILLIGGESVTKDISKILENGANIIIATPGRLADLFNHTQTLKLAAYVKTLEVLILDEADRLLDMGFEKTINTILGYLPKQRLTGLFSATQTKEMEDLIRAGMRNPVCISVKQKGSNIQKMPTTLSNFYMVCDAEKKLSILLWFLMSKAASKNMVFFSTCASVNYFSCILKQIIPEHVPVISIHGQMKKKRHKIFAEFKNYARGVLLCTDVMARGVDIPDVEWVIQFDPPSCTSSFVHRCGRTARIGKTGNALVMLLPNEETFINFLEVNQKVKLENMEAPSKVNDITPKIKQLASKNREIYEKGLRAFVSFIRFYTKHECNLLFRVKDLDIGKLANGYALLKLPRMPELKKKIPPNFKPMNLKFDEIPYLDKHREKQRQIQLKEFQENPKKRKGLSEKKEEYLKMKKQKEKKLLAKKRKRRAFLYSEKDLDEIARDARLVKKFKKGKISKEEFYAQFIIDEDEDNS</sequence>
<evidence type="ECO:0000256" key="8">
    <source>
        <dbReference type="PROSITE-ProRule" id="PRU00552"/>
    </source>
</evidence>
<dbReference type="GO" id="GO:0003724">
    <property type="term" value="F:RNA helicase activity"/>
    <property type="evidence" value="ECO:0007669"/>
    <property type="project" value="UniProtKB-EC"/>
</dbReference>
<dbReference type="FunFam" id="3.40.50.300:FF:000877">
    <property type="entry name" value="RNA helicase"/>
    <property type="match status" value="1"/>
</dbReference>
<name>A0AAV4WL60_9ARAC</name>
<dbReference type="PROSITE" id="PS51195">
    <property type="entry name" value="Q_MOTIF"/>
    <property type="match status" value="1"/>
</dbReference>
<dbReference type="SMART" id="SM00487">
    <property type="entry name" value="DEXDc"/>
    <property type="match status" value="1"/>
</dbReference>
<dbReference type="InterPro" id="IPR011545">
    <property type="entry name" value="DEAD/DEAH_box_helicase_dom"/>
</dbReference>